<reference evidence="2" key="1">
    <citation type="journal article" date="2019" name="bioRxiv">
        <title>The Genome of the Zebra Mussel, Dreissena polymorpha: A Resource for Invasive Species Research.</title>
        <authorList>
            <person name="McCartney M.A."/>
            <person name="Auch B."/>
            <person name="Kono T."/>
            <person name="Mallez S."/>
            <person name="Zhang Y."/>
            <person name="Obille A."/>
            <person name="Becker A."/>
            <person name="Abrahante J.E."/>
            <person name="Garbe J."/>
            <person name="Badalamenti J.P."/>
            <person name="Herman A."/>
            <person name="Mangelson H."/>
            <person name="Liachko I."/>
            <person name="Sullivan S."/>
            <person name="Sone E.D."/>
            <person name="Koren S."/>
            <person name="Silverstein K.A.T."/>
            <person name="Beckman K.B."/>
            <person name="Gohl D.M."/>
        </authorList>
    </citation>
    <scope>NUCLEOTIDE SEQUENCE</scope>
    <source>
        <strain evidence="2">Duluth1</strain>
        <tissue evidence="2">Whole animal</tissue>
    </source>
</reference>
<feature type="region of interest" description="Disordered" evidence="1">
    <location>
        <begin position="1"/>
        <end position="24"/>
    </location>
</feature>
<proteinExistence type="predicted"/>
<accession>A0A9D3Z2I1</accession>
<dbReference type="AlphaFoldDB" id="A0A9D3Z2I1"/>
<evidence type="ECO:0000256" key="1">
    <source>
        <dbReference type="SAM" id="MobiDB-lite"/>
    </source>
</evidence>
<dbReference type="EMBL" id="JAIWYP010000014">
    <property type="protein sequence ID" value="KAH3710692.1"/>
    <property type="molecule type" value="Genomic_DNA"/>
</dbReference>
<keyword evidence="3" id="KW-1185">Reference proteome</keyword>
<evidence type="ECO:0000313" key="2">
    <source>
        <dbReference type="EMBL" id="KAH3710692.1"/>
    </source>
</evidence>
<name>A0A9D3Z2I1_DREPO</name>
<protein>
    <submittedName>
        <fullName evidence="2">Uncharacterized protein</fullName>
    </submittedName>
</protein>
<feature type="compositionally biased region" description="Basic and acidic residues" evidence="1">
    <location>
        <begin position="1"/>
        <end position="17"/>
    </location>
</feature>
<evidence type="ECO:0000313" key="3">
    <source>
        <dbReference type="Proteomes" id="UP000828390"/>
    </source>
</evidence>
<comment type="caution">
    <text evidence="2">The sequence shown here is derived from an EMBL/GenBank/DDBJ whole genome shotgun (WGS) entry which is preliminary data.</text>
</comment>
<organism evidence="2 3">
    <name type="scientific">Dreissena polymorpha</name>
    <name type="common">Zebra mussel</name>
    <name type="synonym">Mytilus polymorpha</name>
    <dbReference type="NCBI Taxonomy" id="45954"/>
    <lineage>
        <taxon>Eukaryota</taxon>
        <taxon>Metazoa</taxon>
        <taxon>Spiralia</taxon>
        <taxon>Lophotrochozoa</taxon>
        <taxon>Mollusca</taxon>
        <taxon>Bivalvia</taxon>
        <taxon>Autobranchia</taxon>
        <taxon>Heteroconchia</taxon>
        <taxon>Euheterodonta</taxon>
        <taxon>Imparidentia</taxon>
        <taxon>Neoheterodontei</taxon>
        <taxon>Myida</taxon>
        <taxon>Dreissenoidea</taxon>
        <taxon>Dreissenidae</taxon>
        <taxon>Dreissena</taxon>
    </lineage>
</organism>
<sequence length="62" mass="6757">MDQPIPDHLKDLSEKSVDGQSQEQKQRTVAALLCKFGGAFSKNEWDVGLTNVAEHSIDTGDA</sequence>
<reference evidence="2" key="2">
    <citation type="submission" date="2020-11" db="EMBL/GenBank/DDBJ databases">
        <authorList>
            <person name="McCartney M.A."/>
            <person name="Auch B."/>
            <person name="Kono T."/>
            <person name="Mallez S."/>
            <person name="Becker A."/>
            <person name="Gohl D.M."/>
            <person name="Silverstein K.A.T."/>
            <person name="Koren S."/>
            <person name="Bechman K.B."/>
            <person name="Herman A."/>
            <person name="Abrahante J.E."/>
            <person name="Garbe J."/>
        </authorList>
    </citation>
    <scope>NUCLEOTIDE SEQUENCE</scope>
    <source>
        <strain evidence="2">Duluth1</strain>
        <tissue evidence="2">Whole animal</tissue>
    </source>
</reference>
<dbReference type="Proteomes" id="UP000828390">
    <property type="component" value="Unassembled WGS sequence"/>
</dbReference>
<gene>
    <name evidence="2" type="ORF">DPMN_070184</name>
</gene>